<keyword evidence="1" id="KW-0238">DNA-binding</keyword>
<dbReference type="SUPFAM" id="SSF47413">
    <property type="entry name" value="lambda repressor-like DNA-binding domains"/>
    <property type="match status" value="1"/>
</dbReference>
<dbReference type="PANTHER" id="PTHR46558">
    <property type="entry name" value="TRACRIPTIONAL REGULATORY PROTEIN-RELATED-RELATED"/>
    <property type="match status" value="1"/>
</dbReference>
<comment type="caution">
    <text evidence="3">The sequence shown here is derived from an EMBL/GenBank/DDBJ whole genome shotgun (WGS) entry which is preliminary data.</text>
</comment>
<evidence type="ECO:0000259" key="2">
    <source>
        <dbReference type="PROSITE" id="PS50943"/>
    </source>
</evidence>
<protein>
    <submittedName>
        <fullName evidence="3">Helix-turn-helix domain-containing protein</fullName>
    </submittedName>
</protein>
<dbReference type="CDD" id="cd00093">
    <property type="entry name" value="HTH_XRE"/>
    <property type="match status" value="1"/>
</dbReference>
<evidence type="ECO:0000313" key="3">
    <source>
        <dbReference type="EMBL" id="MBM6499724.1"/>
    </source>
</evidence>
<feature type="domain" description="HTH cro/C1-type" evidence="2">
    <location>
        <begin position="7"/>
        <end position="61"/>
    </location>
</feature>
<keyword evidence="4" id="KW-1185">Reference proteome</keyword>
<dbReference type="PROSITE" id="PS50943">
    <property type="entry name" value="HTH_CROC1"/>
    <property type="match status" value="1"/>
</dbReference>
<dbReference type="PANTHER" id="PTHR46558:SF11">
    <property type="entry name" value="HTH-TYPE TRANSCRIPTIONAL REGULATOR XRE"/>
    <property type="match status" value="1"/>
</dbReference>
<dbReference type="Gene3D" id="1.10.260.40">
    <property type="entry name" value="lambda repressor-like DNA-binding domains"/>
    <property type="match status" value="1"/>
</dbReference>
<dbReference type="InterPro" id="IPR001387">
    <property type="entry name" value="Cro/C1-type_HTH"/>
</dbReference>
<gene>
    <name evidence="3" type="ORF">H9X54_010505</name>
</gene>
<dbReference type="InterPro" id="IPR010982">
    <property type="entry name" value="Lambda_DNA-bd_dom_sf"/>
</dbReference>
<evidence type="ECO:0000313" key="4">
    <source>
        <dbReference type="Proteomes" id="UP000759529"/>
    </source>
</evidence>
<dbReference type="Pfam" id="PF01381">
    <property type="entry name" value="HTH_3"/>
    <property type="match status" value="1"/>
</dbReference>
<reference evidence="3 4" key="1">
    <citation type="submission" date="2021-02" db="EMBL/GenBank/DDBJ databases">
        <authorList>
            <person name="Jung H.S."/>
            <person name="Chun B.H."/>
            <person name="Jeon C.O."/>
        </authorList>
    </citation>
    <scope>NUCLEOTIDE SEQUENCE [LARGE SCALE GENOMIC DNA]</scope>
    <source>
        <strain evidence="3 4">LMG 25203</strain>
    </source>
</reference>
<organism evidence="3 4">
    <name type="scientific">Flavobacterium macrobrachii</name>
    <dbReference type="NCBI Taxonomy" id="591204"/>
    <lineage>
        <taxon>Bacteria</taxon>
        <taxon>Pseudomonadati</taxon>
        <taxon>Bacteroidota</taxon>
        <taxon>Flavobacteriia</taxon>
        <taxon>Flavobacteriales</taxon>
        <taxon>Flavobacteriaceae</taxon>
        <taxon>Flavobacterium</taxon>
    </lineage>
</organism>
<evidence type="ECO:0000256" key="1">
    <source>
        <dbReference type="ARBA" id="ARBA00023125"/>
    </source>
</evidence>
<accession>A0ABS2CYR7</accession>
<dbReference type="SMART" id="SM00530">
    <property type="entry name" value="HTH_XRE"/>
    <property type="match status" value="1"/>
</dbReference>
<dbReference type="RefSeq" id="WP_187657199.1">
    <property type="nucleotide sequence ID" value="NZ_JACSOD020000488.1"/>
</dbReference>
<dbReference type="EMBL" id="JACSOD020000488">
    <property type="protein sequence ID" value="MBM6499724.1"/>
    <property type="molecule type" value="Genomic_DNA"/>
</dbReference>
<name>A0ABS2CYR7_9FLAO</name>
<dbReference type="Proteomes" id="UP000759529">
    <property type="component" value="Unassembled WGS sequence"/>
</dbReference>
<proteinExistence type="predicted"/>
<sequence length="120" mass="13500">MNIADKIKTARTNKGLSQKEIAITIGIDQAQYSRIESGKVEPTLSSLEKIAEALEVRVVEFFNDDEPIDINSFDKSIVEKLRLLDQLDEVEKKSIYNIIDMAISKKRLKDTLSNALNTSS</sequence>